<dbReference type="EMBL" id="JAGFNK010000005">
    <property type="protein sequence ID" value="KAI9512841.1"/>
    <property type="molecule type" value="Genomic_DNA"/>
</dbReference>
<dbReference type="Proteomes" id="UP001207468">
    <property type="component" value="Unassembled WGS sequence"/>
</dbReference>
<reference evidence="1" key="1">
    <citation type="submission" date="2021-03" db="EMBL/GenBank/DDBJ databases">
        <title>Evolutionary priming and transition to the ectomycorrhizal habit in an iconic lineage of mushroom-forming fungi: is preadaptation a requirement?</title>
        <authorList>
            <consortium name="DOE Joint Genome Institute"/>
            <person name="Looney B.P."/>
            <person name="Miyauchi S."/>
            <person name="Morin E."/>
            <person name="Drula E."/>
            <person name="Courty P.E."/>
            <person name="Chicoki N."/>
            <person name="Fauchery L."/>
            <person name="Kohler A."/>
            <person name="Kuo A."/>
            <person name="LaButti K."/>
            <person name="Pangilinan J."/>
            <person name="Lipzen A."/>
            <person name="Riley R."/>
            <person name="Andreopoulos W."/>
            <person name="He G."/>
            <person name="Johnson J."/>
            <person name="Barry K.W."/>
            <person name="Grigoriev I.V."/>
            <person name="Nagy L."/>
            <person name="Hibbett D."/>
            <person name="Henrissat B."/>
            <person name="Matheny P.B."/>
            <person name="Labbe J."/>
            <person name="Martin A.F."/>
        </authorList>
    </citation>
    <scope>NUCLEOTIDE SEQUENCE</scope>
    <source>
        <strain evidence="1">BPL698</strain>
    </source>
</reference>
<comment type="caution">
    <text evidence="1">The sequence shown here is derived from an EMBL/GenBank/DDBJ whole genome shotgun (WGS) entry which is preliminary data.</text>
</comment>
<evidence type="ECO:0000313" key="2">
    <source>
        <dbReference type="Proteomes" id="UP001207468"/>
    </source>
</evidence>
<gene>
    <name evidence="1" type="ORF">F5148DRAFT_1279348</name>
</gene>
<proteinExistence type="predicted"/>
<accession>A0ACC0UMM9</accession>
<evidence type="ECO:0000313" key="1">
    <source>
        <dbReference type="EMBL" id="KAI9512841.1"/>
    </source>
</evidence>
<keyword evidence="2" id="KW-1185">Reference proteome</keyword>
<organism evidence="1 2">
    <name type="scientific">Russula earlei</name>
    <dbReference type="NCBI Taxonomy" id="71964"/>
    <lineage>
        <taxon>Eukaryota</taxon>
        <taxon>Fungi</taxon>
        <taxon>Dikarya</taxon>
        <taxon>Basidiomycota</taxon>
        <taxon>Agaricomycotina</taxon>
        <taxon>Agaricomycetes</taxon>
        <taxon>Russulales</taxon>
        <taxon>Russulaceae</taxon>
        <taxon>Russula</taxon>
    </lineage>
</organism>
<sequence length="108" mass="12206">MTSRTYTKLQEDISNFTDPYNNAYVMMTMCMIAVTMIAAVSMSNETMTGRIMVTDVIEGFQILIHSQIPLAMAAKHMKQLDILNPLQEQSKFPIPSLPKQMKTESLES</sequence>
<protein>
    <submittedName>
        <fullName evidence="1">Uncharacterized protein</fullName>
    </submittedName>
</protein>
<name>A0ACC0UMM9_9AGAM</name>